<dbReference type="PANTHER" id="PTHR10622">
    <property type="entry name" value="HET DOMAIN-CONTAINING PROTEIN"/>
    <property type="match status" value="1"/>
</dbReference>
<proteinExistence type="predicted"/>
<sequence>MKIFGWSFTGLNTVAQQHLCETHYAEGRTVEAVKMLHIIKTSDGETQVNKATVDWIADFTKKCAVTLEDAGDEAFRSAKYDDAITQYSAALSLSPPSTAGLFIKRSKARVAKESWEDAVQDANEAVKADPSNPWGYKAKHAALHGAKQYDEAIDAFKSMLPVIEQSRDPAIRQLRRNCISPSDTIADIDTLVDKILQSSPLVVIDAQTGCLCDHAEQKRIFKDSPKFKELVSSMTSKLDSERIQQLVASFFGYVTFSHTWQGEEPSFQDVKRAKSVWKLPNTHLNEKLRRFCKETLRHGYNWAWSDTCCIDKDNSSILNQSLTSMFKWYADSAATIVYLADVAHPSMLGDLTRSYWMTRAWTLQELLAPKAIFFYDSGWNRYLDDTSTNHKKSPKIMQELTDAIKIAYGTIDTFSPDNLGVREKLRLASTRNAKFEEDIAYSLIGIFESDIKPHYGEGADAVGHLLEEIVARSGEVTVLAWSGKSSSYNSCLPTSLSVYGQTPHNPPPLEGEELNTCITKLHGKLSEQEVLSICRRINSLPPARFATRRLHLPCIVFPVRGLSKQGLHRGKETLYQAEVSGLGNVGFMSAEDLQLDKQQKFVFVHPWINHLRGPSGGVPWEDELDPDAYTGLDGVVPSQAVPTPDPGRYVQALEMIARLGQPFNALLLAQQPNGRVYKRVAAESEIIVPGLGTNISSKCILAKVLEIL</sequence>
<dbReference type="OrthoDB" id="2641668at2759"/>
<feature type="repeat" description="TPR" evidence="1">
    <location>
        <begin position="64"/>
        <end position="97"/>
    </location>
</feature>
<feature type="domain" description="Heterokaryon incompatibility" evidence="2">
    <location>
        <begin position="253"/>
        <end position="343"/>
    </location>
</feature>
<dbReference type="InterPro" id="IPR010730">
    <property type="entry name" value="HET"/>
</dbReference>
<dbReference type="PROSITE" id="PS50005">
    <property type="entry name" value="TPR"/>
    <property type="match status" value="1"/>
</dbReference>
<dbReference type="Pfam" id="PF06985">
    <property type="entry name" value="HET"/>
    <property type="match status" value="1"/>
</dbReference>
<dbReference type="InterPro" id="IPR019734">
    <property type="entry name" value="TPR_rpt"/>
</dbReference>
<dbReference type="EMBL" id="KN833791">
    <property type="protein sequence ID" value="KIK19088.1"/>
    <property type="molecule type" value="Genomic_DNA"/>
</dbReference>
<gene>
    <name evidence="3" type="ORF">PISMIDRAFT_159959</name>
</gene>
<name>A0A0C9ZGJ5_9AGAM</name>
<dbReference type="SUPFAM" id="SSF48452">
    <property type="entry name" value="TPR-like"/>
    <property type="match status" value="1"/>
</dbReference>
<dbReference type="Proteomes" id="UP000054018">
    <property type="component" value="Unassembled WGS sequence"/>
</dbReference>
<evidence type="ECO:0000256" key="1">
    <source>
        <dbReference type="PROSITE-ProRule" id="PRU00339"/>
    </source>
</evidence>
<evidence type="ECO:0000259" key="2">
    <source>
        <dbReference type="Pfam" id="PF06985"/>
    </source>
</evidence>
<keyword evidence="4" id="KW-1185">Reference proteome</keyword>
<organism evidence="3 4">
    <name type="scientific">Pisolithus microcarpus 441</name>
    <dbReference type="NCBI Taxonomy" id="765257"/>
    <lineage>
        <taxon>Eukaryota</taxon>
        <taxon>Fungi</taxon>
        <taxon>Dikarya</taxon>
        <taxon>Basidiomycota</taxon>
        <taxon>Agaricomycotina</taxon>
        <taxon>Agaricomycetes</taxon>
        <taxon>Agaricomycetidae</taxon>
        <taxon>Boletales</taxon>
        <taxon>Sclerodermatineae</taxon>
        <taxon>Pisolithaceae</taxon>
        <taxon>Pisolithus</taxon>
    </lineage>
</organism>
<evidence type="ECO:0000313" key="3">
    <source>
        <dbReference type="EMBL" id="KIK19088.1"/>
    </source>
</evidence>
<accession>A0A0C9ZGJ5</accession>
<protein>
    <recommendedName>
        <fullName evidence="2">Heterokaryon incompatibility domain-containing protein</fullName>
    </recommendedName>
</protein>
<reference evidence="3 4" key="1">
    <citation type="submission" date="2014-04" db="EMBL/GenBank/DDBJ databases">
        <authorList>
            <consortium name="DOE Joint Genome Institute"/>
            <person name="Kuo A."/>
            <person name="Kohler A."/>
            <person name="Costa M.D."/>
            <person name="Nagy L.G."/>
            <person name="Floudas D."/>
            <person name="Copeland A."/>
            <person name="Barry K.W."/>
            <person name="Cichocki N."/>
            <person name="Veneault-Fourrey C."/>
            <person name="LaButti K."/>
            <person name="Lindquist E.A."/>
            <person name="Lipzen A."/>
            <person name="Lundell T."/>
            <person name="Morin E."/>
            <person name="Murat C."/>
            <person name="Sun H."/>
            <person name="Tunlid A."/>
            <person name="Henrissat B."/>
            <person name="Grigoriev I.V."/>
            <person name="Hibbett D.S."/>
            <person name="Martin F."/>
            <person name="Nordberg H.P."/>
            <person name="Cantor M.N."/>
            <person name="Hua S.X."/>
        </authorList>
    </citation>
    <scope>NUCLEOTIDE SEQUENCE [LARGE SCALE GENOMIC DNA]</scope>
    <source>
        <strain evidence="3 4">441</strain>
    </source>
</reference>
<evidence type="ECO:0000313" key="4">
    <source>
        <dbReference type="Proteomes" id="UP000054018"/>
    </source>
</evidence>
<reference evidence="4" key="2">
    <citation type="submission" date="2015-01" db="EMBL/GenBank/DDBJ databases">
        <title>Evolutionary Origins and Diversification of the Mycorrhizal Mutualists.</title>
        <authorList>
            <consortium name="DOE Joint Genome Institute"/>
            <consortium name="Mycorrhizal Genomics Consortium"/>
            <person name="Kohler A."/>
            <person name="Kuo A."/>
            <person name="Nagy L.G."/>
            <person name="Floudas D."/>
            <person name="Copeland A."/>
            <person name="Barry K.W."/>
            <person name="Cichocki N."/>
            <person name="Veneault-Fourrey C."/>
            <person name="LaButti K."/>
            <person name="Lindquist E.A."/>
            <person name="Lipzen A."/>
            <person name="Lundell T."/>
            <person name="Morin E."/>
            <person name="Murat C."/>
            <person name="Riley R."/>
            <person name="Ohm R."/>
            <person name="Sun H."/>
            <person name="Tunlid A."/>
            <person name="Henrissat B."/>
            <person name="Grigoriev I.V."/>
            <person name="Hibbett D.S."/>
            <person name="Martin F."/>
        </authorList>
    </citation>
    <scope>NUCLEOTIDE SEQUENCE [LARGE SCALE GENOMIC DNA]</scope>
    <source>
        <strain evidence="4">441</strain>
    </source>
</reference>
<keyword evidence="1" id="KW-0802">TPR repeat</keyword>
<dbReference type="AlphaFoldDB" id="A0A0C9ZGJ5"/>
<dbReference type="Gene3D" id="1.25.40.10">
    <property type="entry name" value="Tetratricopeptide repeat domain"/>
    <property type="match status" value="1"/>
</dbReference>
<dbReference type="HOGENOM" id="CLU_000288_138_6_1"/>
<dbReference type="PANTHER" id="PTHR10622:SF10">
    <property type="entry name" value="HET DOMAIN-CONTAINING PROTEIN"/>
    <property type="match status" value="1"/>
</dbReference>
<dbReference type="InterPro" id="IPR011990">
    <property type="entry name" value="TPR-like_helical_dom_sf"/>
</dbReference>